<dbReference type="RefSeq" id="WP_406831513.1">
    <property type="nucleotide sequence ID" value="NZ_CP157483.1"/>
</dbReference>
<dbReference type="InterPro" id="IPR036388">
    <property type="entry name" value="WH-like_DNA-bd_sf"/>
</dbReference>
<name>A0AAU7JVG5_9MICO</name>
<dbReference type="Gene3D" id="1.10.10.10">
    <property type="entry name" value="Winged helix-like DNA-binding domain superfamily/Winged helix DNA-binding domain"/>
    <property type="match status" value="1"/>
</dbReference>
<feature type="domain" description="Helix-turn-helix" evidence="1">
    <location>
        <begin position="18"/>
        <end position="64"/>
    </location>
</feature>
<dbReference type="AlphaFoldDB" id="A0AAU7JVG5"/>
<sequence>MDLGQETGPSPMPLWCAEDVARYLGVPVKTLYKWRLEQHGPPCLRVGKHLRYVAEDVVGWVESRKQHLS</sequence>
<dbReference type="InterPro" id="IPR009061">
    <property type="entry name" value="DNA-bd_dom_put_sf"/>
</dbReference>
<accession>A0AAU7JVG5</accession>
<protein>
    <submittedName>
        <fullName evidence="2">Helix-turn-helix domain-containing protein</fullName>
    </submittedName>
</protein>
<gene>
    <name evidence="2" type="ORF">ABEG17_01635</name>
</gene>
<evidence type="ECO:0000259" key="1">
    <source>
        <dbReference type="Pfam" id="PF12728"/>
    </source>
</evidence>
<organism evidence="2">
    <name type="scientific">Pedococcus sp. KACC 23699</name>
    <dbReference type="NCBI Taxonomy" id="3149228"/>
    <lineage>
        <taxon>Bacteria</taxon>
        <taxon>Bacillati</taxon>
        <taxon>Actinomycetota</taxon>
        <taxon>Actinomycetes</taxon>
        <taxon>Micrococcales</taxon>
        <taxon>Intrasporangiaceae</taxon>
        <taxon>Pedococcus</taxon>
    </lineage>
</organism>
<dbReference type="EMBL" id="CP157483">
    <property type="protein sequence ID" value="XBO44054.1"/>
    <property type="molecule type" value="Genomic_DNA"/>
</dbReference>
<evidence type="ECO:0000313" key="2">
    <source>
        <dbReference type="EMBL" id="XBO44054.1"/>
    </source>
</evidence>
<reference evidence="2" key="1">
    <citation type="submission" date="2024-05" db="EMBL/GenBank/DDBJ databases">
        <authorList>
            <person name="Kim S."/>
            <person name="Heo J."/>
            <person name="Choi H."/>
            <person name="Choi Y."/>
            <person name="Kwon S.-W."/>
            <person name="Kim Y."/>
        </authorList>
    </citation>
    <scope>NUCLEOTIDE SEQUENCE</scope>
    <source>
        <strain evidence="2">KACC 23699</strain>
    </source>
</reference>
<proteinExistence type="predicted"/>
<dbReference type="InterPro" id="IPR041657">
    <property type="entry name" value="HTH_17"/>
</dbReference>
<dbReference type="SUPFAM" id="SSF46955">
    <property type="entry name" value="Putative DNA-binding domain"/>
    <property type="match status" value="1"/>
</dbReference>
<dbReference type="Pfam" id="PF12728">
    <property type="entry name" value="HTH_17"/>
    <property type="match status" value="1"/>
</dbReference>